<comment type="caution">
    <text evidence="2">The sequence shown here is derived from an EMBL/GenBank/DDBJ whole genome shotgun (WGS) entry which is preliminary data.</text>
</comment>
<sequence length="172" mass="19399">MPAFEPLLGPAPKYLILGSMPGQVSLSARQYYAHPRNSFWWIMSQLFSFELSDDYAQRVELLREHRVAVWDVLSECERPGSLDSNIVRATEVPNDFGSFFRAQPSISIVGFNGAASAALFKRHCGSLMQRYPNIRWIKLPSTSPAYASLGREDKLQAWQALFEPSQAEPGFI</sequence>
<dbReference type="SUPFAM" id="SSF52141">
    <property type="entry name" value="Uracil-DNA glycosylase-like"/>
    <property type="match status" value="1"/>
</dbReference>
<dbReference type="InterPro" id="IPR036895">
    <property type="entry name" value="Uracil-DNA_glycosylase-like_sf"/>
</dbReference>
<gene>
    <name evidence="2" type="ORF">DFR28_101648</name>
</gene>
<name>A0A395JSD5_9GAMM</name>
<dbReference type="AlphaFoldDB" id="A0A395JSD5"/>
<evidence type="ECO:0000313" key="2">
    <source>
        <dbReference type="EMBL" id="RBP53262.1"/>
    </source>
</evidence>
<protein>
    <submittedName>
        <fullName evidence="2">G/U mismatch-specific uracil-DNA glycosylase</fullName>
    </submittedName>
</protein>
<evidence type="ECO:0000259" key="1">
    <source>
        <dbReference type="SMART" id="SM00986"/>
    </source>
</evidence>
<dbReference type="RefSeq" id="WP_113952849.1">
    <property type="nucleotide sequence ID" value="NZ_QNRT01000001.1"/>
</dbReference>
<accession>A0A395JSD5</accession>
<dbReference type="NCBIfam" id="TIGR04274">
    <property type="entry name" value="hypoxanDNAglyco"/>
    <property type="match status" value="1"/>
</dbReference>
<dbReference type="Gene3D" id="3.40.470.10">
    <property type="entry name" value="Uracil-DNA glycosylase-like domain"/>
    <property type="match status" value="1"/>
</dbReference>
<organism evidence="2 3">
    <name type="scientific">Arenicella xantha</name>
    <dbReference type="NCBI Taxonomy" id="644221"/>
    <lineage>
        <taxon>Bacteria</taxon>
        <taxon>Pseudomonadati</taxon>
        <taxon>Pseudomonadota</taxon>
        <taxon>Gammaproteobacteria</taxon>
        <taxon>Arenicellales</taxon>
        <taxon>Arenicellaceae</taxon>
        <taxon>Arenicella</taxon>
    </lineage>
</organism>
<dbReference type="Proteomes" id="UP000253083">
    <property type="component" value="Unassembled WGS sequence"/>
</dbReference>
<dbReference type="InterPro" id="IPR026353">
    <property type="entry name" value="Hypoxan-DNA_Glyclase"/>
</dbReference>
<dbReference type="SMART" id="SM00987">
    <property type="entry name" value="UreE_C"/>
    <property type="match status" value="1"/>
</dbReference>
<dbReference type="Pfam" id="PF03167">
    <property type="entry name" value="UDG"/>
    <property type="match status" value="1"/>
</dbReference>
<dbReference type="InParanoid" id="A0A395JSD5"/>
<reference evidence="2 3" key="1">
    <citation type="submission" date="2018-06" db="EMBL/GenBank/DDBJ databases">
        <title>Genomic Encyclopedia of Type Strains, Phase IV (KMG-IV): sequencing the most valuable type-strain genomes for metagenomic binning, comparative biology and taxonomic classification.</title>
        <authorList>
            <person name="Goeker M."/>
        </authorList>
    </citation>
    <scope>NUCLEOTIDE SEQUENCE [LARGE SCALE GENOMIC DNA]</scope>
    <source>
        <strain evidence="2 3">DSM 24032</strain>
    </source>
</reference>
<dbReference type="SMART" id="SM00986">
    <property type="entry name" value="UDG"/>
    <property type="match status" value="1"/>
</dbReference>
<feature type="domain" description="Uracil-DNA glycosylase-like" evidence="1">
    <location>
        <begin position="5"/>
        <end position="162"/>
    </location>
</feature>
<keyword evidence="3" id="KW-1185">Reference proteome</keyword>
<evidence type="ECO:0000313" key="3">
    <source>
        <dbReference type="Proteomes" id="UP000253083"/>
    </source>
</evidence>
<dbReference type="OrthoDB" id="9799921at2"/>
<dbReference type="EMBL" id="QNRT01000001">
    <property type="protein sequence ID" value="RBP53262.1"/>
    <property type="molecule type" value="Genomic_DNA"/>
</dbReference>
<proteinExistence type="predicted"/>
<dbReference type="InterPro" id="IPR005122">
    <property type="entry name" value="Uracil-DNA_glycosylase-like"/>
</dbReference>
<dbReference type="CDD" id="cd10032">
    <property type="entry name" value="UDG-F6_HDG"/>
    <property type="match status" value="1"/>
</dbReference>